<accession>A0A699TGB5</accession>
<sequence>LPIYSTEPLGYHTNCCRRSSSPAAAALWQPAPLPHVPLTPPATHYTTTTTLPLPLDTINSRCLAAKAAAAASTAGSQPADVCKCHPHQQSAPPLHPPPLTPATTAATVAAVVGLWLAA</sequence>
<gene>
    <name evidence="1" type="ORF">Tci_880849</name>
</gene>
<comment type="caution">
    <text evidence="1">The sequence shown here is derived from an EMBL/GenBank/DDBJ whole genome shotgun (WGS) entry which is preliminary data.</text>
</comment>
<reference evidence="1" key="1">
    <citation type="journal article" date="2019" name="Sci. Rep.">
        <title>Draft genome of Tanacetum cinerariifolium, the natural source of mosquito coil.</title>
        <authorList>
            <person name="Yamashiro T."/>
            <person name="Shiraishi A."/>
            <person name="Satake H."/>
            <person name="Nakayama K."/>
        </authorList>
    </citation>
    <scope>NUCLEOTIDE SEQUENCE</scope>
</reference>
<protein>
    <submittedName>
        <fullName evidence="1">Uncharacterized protein</fullName>
    </submittedName>
</protein>
<dbReference type="EMBL" id="BKCJ011241493">
    <property type="protein sequence ID" value="GFD08880.1"/>
    <property type="molecule type" value="Genomic_DNA"/>
</dbReference>
<organism evidence="1">
    <name type="scientific">Tanacetum cinerariifolium</name>
    <name type="common">Dalmatian daisy</name>
    <name type="synonym">Chrysanthemum cinerariifolium</name>
    <dbReference type="NCBI Taxonomy" id="118510"/>
    <lineage>
        <taxon>Eukaryota</taxon>
        <taxon>Viridiplantae</taxon>
        <taxon>Streptophyta</taxon>
        <taxon>Embryophyta</taxon>
        <taxon>Tracheophyta</taxon>
        <taxon>Spermatophyta</taxon>
        <taxon>Magnoliopsida</taxon>
        <taxon>eudicotyledons</taxon>
        <taxon>Gunneridae</taxon>
        <taxon>Pentapetalae</taxon>
        <taxon>asterids</taxon>
        <taxon>campanulids</taxon>
        <taxon>Asterales</taxon>
        <taxon>Asteraceae</taxon>
        <taxon>Asteroideae</taxon>
        <taxon>Anthemideae</taxon>
        <taxon>Anthemidinae</taxon>
        <taxon>Tanacetum</taxon>
    </lineage>
</organism>
<name>A0A699TGB5_TANCI</name>
<evidence type="ECO:0000313" key="1">
    <source>
        <dbReference type="EMBL" id="GFD08880.1"/>
    </source>
</evidence>
<feature type="non-terminal residue" evidence="1">
    <location>
        <position position="1"/>
    </location>
</feature>
<proteinExistence type="predicted"/>
<dbReference type="AlphaFoldDB" id="A0A699TGB5"/>